<comment type="caution">
    <text evidence="2">The sequence shown here is derived from an EMBL/GenBank/DDBJ whole genome shotgun (WGS) entry which is preliminary data.</text>
</comment>
<name>A0AAW1D4R6_9HEMI</name>
<evidence type="ECO:0000256" key="1">
    <source>
        <dbReference type="SAM" id="Coils"/>
    </source>
</evidence>
<keyword evidence="3" id="KW-1185">Reference proteome</keyword>
<dbReference type="Pfam" id="PF03670">
    <property type="entry name" value="UPF0184"/>
    <property type="match status" value="1"/>
</dbReference>
<proteinExistence type="predicted"/>
<dbReference type="EMBL" id="JAPXFL010000006">
    <property type="protein sequence ID" value="KAK9505502.1"/>
    <property type="molecule type" value="Genomic_DNA"/>
</dbReference>
<sequence>MYLIRITHERLKCVTGLIVTICDRPDQFGESSGYSRGNEQEGNEDVGIEGISEEEFQALDSLLDQLNLALDDWEQKNESVRIQLIELLNSIKNDRS</sequence>
<dbReference type="AlphaFoldDB" id="A0AAW1D4R6"/>
<evidence type="ECO:0000313" key="2">
    <source>
        <dbReference type="EMBL" id="KAK9505502.1"/>
    </source>
</evidence>
<protein>
    <submittedName>
        <fullName evidence="2">Uncharacterized protein</fullName>
    </submittedName>
</protein>
<accession>A0AAW1D4R6</accession>
<evidence type="ECO:0000313" key="3">
    <source>
        <dbReference type="Proteomes" id="UP001461498"/>
    </source>
</evidence>
<dbReference type="Proteomes" id="UP001461498">
    <property type="component" value="Unassembled WGS sequence"/>
</dbReference>
<keyword evidence="1" id="KW-0175">Coiled coil</keyword>
<feature type="coiled-coil region" evidence="1">
    <location>
        <begin position="56"/>
        <end position="90"/>
    </location>
</feature>
<organism evidence="2 3">
    <name type="scientific">Rhynocoris fuscipes</name>
    <dbReference type="NCBI Taxonomy" id="488301"/>
    <lineage>
        <taxon>Eukaryota</taxon>
        <taxon>Metazoa</taxon>
        <taxon>Ecdysozoa</taxon>
        <taxon>Arthropoda</taxon>
        <taxon>Hexapoda</taxon>
        <taxon>Insecta</taxon>
        <taxon>Pterygota</taxon>
        <taxon>Neoptera</taxon>
        <taxon>Paraneoptera</taxon>
        <taxon>Hemiptera</taxon>
        <taxon>Heteroptera</taxon>
        <taxon>Panheteroptera</taxon>
        <taxon>Cimicomorpha</taxon>
        <taxon>Reduviidae</taxon>
        <taxon>Harpactorinae</taxon>
        <taxon>Harpactorini</taxon>
        <taxon>Rhynocoris</taxon>
    </lineage>
</organism>
<gene>
    <name evidence="2" type="ORF">O3M35_009543</name>
</gene>
<reference evidence="2 3" key="1">
    <citation type="submission" date="2022-12" db="EMBL/GenBank/DDBJ databases">
        <title>Chromosome-level genome assembly of true bugs.</title>
        <authorList>
            <person name="Ma L."/>
            <person name="Li H."/>
        </authorList>
    </citation>
    <scope>NUCLEOTIDE SEQUENCE [LARGE SCALE GENOMIC DNA]</scope>
    <source>
        <strain evidence="2">Lab_2022b</strain>
    </source>
</reference>